<proteinExistence type="predicted"/>
<comment type="caution">
    <text evidence="1">The sequence shown here is derived from an EMBL/GenBank/DDBJ whole genome shotgun (WGS) entry which is preliminary data.</text>
</comment>
<evidence type="ECO:0000313" key="1">
    <source>
        <dbReference type="EMBL" id="KAJ3656329.1"/>
    </source>
</evidence>
<keyword evidence="2" id="KW-1185">Reference proteome</keyword>
<protein>
    <submittedName>
        <fullName evidence="1">Uncharacterized protein</fullName>
    </submittedName>
</protein>
<dbReference type="AlphaFoldDB" id="A0AA38IK63"/>
<sequence>METPGWPTNCGRSAFQIARFRVRGHLHQWYNISEIMVPSKLQIHERIMQTEEQILERVEENHDISTHRRAAKVGASQFVVHRSYMKKQGLHPYDVQKVQALEPADFPRRVT</sequence>
<organism evidence="1 2">
    <name type="scientific">Zophobas morio</name>
    <dbReference type="NCBI Taxonomy" id="2755281"/>
    <lineage>
        <taxon>Eukaryota</taxon>
        <taxon>Metazoa</taxon>
        <taxon>Ecdysozoa</taxon>
        <taxon>Arthropoda</taxon>
        <taxon>Hexapoda</taxon>
        <taxon>Insecta</taxon>
        <taxon>Pterygota</taxon>
        <taxon>Neoptera</taxon>
        <taxon>Endopterygota</taxon>
        <taxon>Coleoptera</taxon>
        <taxon>Polyphaga</taxon>
        <taxon>Cucujiformia</taxon>
        <taxon>Tenebrionidae</taxon>
        <taxon>Zophobas</taxon>
    </lineage>
</organism>
<reference evidence="1" key="1">
    <citation type="journal article" date="2023" name="G3 (Bethesda)">
        <title>Whole genome assemblies of Zophobas morio and Tenebrio molitor.</title>
        <authorList>
            <person name="Kaur S."/>
            <person name="Stinson S.A."/>
            <person name="diCenzo G.C."/>
        </authorList>
    </citation>
    <scope>NUCLEOTIDE SEQUENCE</scope>
    <source>
        <strain evidence="1">QUZm001</strain>
    </source>
</reference>
<accession>A0AA38IK63</accession>
<name>A0AA38IK63_9CUCU</name>
<evidence type="ECO:0000313" key="2">
    <source>
        <dbReference type="Proteomes" id="UP001168821"/>
    </source>
</evidence>
<dbReference type="Proteomes" id="UP001168821">
    <property type="component" value="Unassembled WGS sequence"/>
</dbReference>
<dbReference type="EMBL" id="JALNTZ010000004">
    <property type="protein sequence ID" value="KAJ3656329.1"/>
    <property type="molecule type" value="Genomic_DNA"/>
</dbReference>
<gene>
    <name evidence="1" type="ORF">Zmor_015413</name>
</gene>